<dbReference type="GeneID" id="93497725"/>
<dbReference type="Pfam" id="PF13924">
    <property type="entry name" value="Lipocalin_5"/>
    <property type="match status" value="1"/>
</dbReference>
<evidence type="ECO:0000259" key="1">
    <source>
        <dbReference type="Pfam" id="PF13924"/>
    </source>
</evidence>
<dbReference type="InterPro" id="IPR024311">
    <property type="entry name" value="Lipocalin-like"/>
</dbReference>
<evidence type="ECO:0000313" key="2">
    <source>
        <dbReference type="EMBL" id="ORW80884.1"/>
    </source>
</evidence>
<gene>
    <name evidence="2" type="ORF">AWC22_17545</name>
</gene>
<feature type="domain" description="Lipocalin-like" evidence="1">
    <location>
        <begin position="9"/>
        <end position="139"/>
    </location>
</feature>
<accession>A0A1X2CYK9</accession>
<sequence>MTELSDVFGVWRLRSYFLQNVKTSERIEPFGARPNGVLILLPEGRMAALLTAEGQKLPATEAEEADAFRHTIAYSGQFRLEPPDRFITMVDVAWSQPWVGSEQARKFALDGETLHIISDPTRSPLTGDDVVEGVLSWVRERAMDGG</sequence>
<keyword evidence="3" id="KW-1185">Reference proteome</keyword>
<dbReference type="AlphaFoldDB" id="A0A1X2CYK9"/>
<dbReference type="RefSeq" id="WP_085250285.1">
    <property type="nucleotide sequence ID" value="NZ_CAJMWJ010000004.1"/>
</dbReference>
<name>A0A1X2CYK9_9MYCO</name>
<dbReference type="OrthoDB" id="118834at2"/>
<comment type="caution">
    <text evidence="2">The sequence shown here is derived from an EMBL/GenBank/DDBJ whole genome shotgun (WGS) entry which is preliminary data.</text>
</comment>
<organism evidence="2 3">
    <name type="scientific">Mycobacterium riyadhense</name>
    <dbReference type="NCBI Taxonomy" id="486698"/>
    <lineage>
        <taxon>Bacteria</taxon>
        <taxon>Bacillati</taxon>
        <taxon>Actinomycetota</taxon>
        <taxon>Actinomycetes</taxon>
        <taxon>Mycobacteriales</taxon>
        <taxon>Mycobacteriaceae</taxon>
        <taxon>Mycobacterium</taxon>
    </lineage>
</organism>
<reference evidence="2 3" key="1">
    <citation type="submission" date="2016-01" db="EMBL/GenBank/DDBJ databases">
        <title>The new phylogeny of the genus Mycobacterium.</title>
        <authorList>
            <person name="Tarcisio F."/>
            <person name="Conor M."/>
            <person name="Antonella G."/>
            <person name="Elisabetta G."/>
            <person name="Giulia F.S."/>
            <person name="Sara T."/>
            <person name="Anna F."/>
            <person name="Clotilde B."/>
            <person name="Roberto B."/>
            <person name="Veronica D.S."/>
            <person name="Fabio R."/>
            <person name="Monica P."/>
            <person name="Olivier J."/>
            <person name="Enrico T."/>
            <person name="Nicola S."/>
        </authorList>
    </citation>
    <scope>NUCLEOTIDE SEQUENCE [LARGE SCALE GENOMIC DNA]</scope>
    <source>
        <strain evidence="2 3">DSM 45176</strain>
    </source>
</reference>
<dbReference type="Proteomes" id="UP000193087">
    <property type="component" value="Unassembled WGS sequence"/>
</dbReference>
<protein>
    <recommendedName>
        <fullName evidence="1">Lipocalin-like domain-containing protein</fullName>
    </recommendedName>
</protein>
<evidence type="ECO:0000313" key="3">
    <source>
        <dbReference type="Proteomes" id="UP000193087"/>
    </source>
</evidence>
<proteinExistence type="predicted"/>
<dbReference type="EMBL" id="LQPQ01000063">
    <property type="protein sequence ID" value="ORW80884.1"/>
    <property type="molecule type" value="Genomic_DNA"/>
</dbReference>